<evidence type="ECO:0000256" key="5">
    <source>
        <dbReference type="ARBA" id="ARBA00022468"/>
    </source>
</evidence>
<dbReference type="InterPro" id="IPR045700">
    <property type="entry name" value="Rab3GAP1"/>
</dbReference>
<evidence type="ECO:0000256" key="8">
    <source>
        <dbReference type="ARBA" id="ARBA00023274"/>
    </source>
</evidence>
<dbReference type="GO" id="GO:1990904">
    <property type="term" value="C:ribonucleoprotein complex"/>
    <property type="evidence" value="ECO:0007669"/>
    <property type="project" value="UniProtKB-KW"/>
</dbReference>
<dbReference type="Pfam" id="PF01281">
    <property type="entry name" value="Ribosomal_L9_N"/>
    <property type="match status" value="1"/>
</dbReference>
<dbReference type="PANTHER" id="PTHR21422">
    <property type="entry name" value="RAB3 GTPASE-ACTIVATING PROTEIN CATALYTIC SUBUNIT"/>
    <property type="match status" value="1"/>
</dbReference>
<keyword evidence="7" id="KW-0689">Ribosomal protein</keyword>
<dbReference type="PANTHER" id="PTHR21422:SF9">
    <property type="entry name" value="RAB3 GTPASE-ACTIVATING PROTEIN CATALYTIC SUBUNIT"/>
    <property type="match status" value="1"/>
</dbReference>
<dbReference type="GO" id="GO:0005840">
    <property type="term" value="C:ribosome"/>
    <property type="evidence" value="ECO:0007669"/>
    <property type="project" value="UniProtKB-KW"/>
</dbReference>
<comment type="similarity">
    <text evidence="2">Belongs to the Rab3-GAP catalytic subunit family.</text>
</comment>
<evidence type="ECO:0000256" key="6">
    <source>
        <dbReference type="ARBA" id="ARBA00022490"/>
    </source>
</evidence>
<feature type="compositionally biased region" description="Acidic residues" evidence="9">
    <location>
        <begin position="221"/>
        <end position="230"/>
    </location>
</feature>
<dbReference type="GO" id="GO:0005096">
    <property type="term" value="F:GTPase activator activity"/>
    <property type="evidence" value="ECO:0007669"/>
    <property type="project" value="UniProtKB-KW"/>
</dbReference>
<sequence>MDQSQYQDFSSVTPWERFAAQLEQTFRQWRAAGEDRLTTGEHQEQGLQAQSPERLAQRQVEERLQHQLPFRTEPYTVTLHQPSGCANARQQTDASDSGPPAMCETAHRLQQWLGVASFVMLAPASYTGRIMNEQEASTLFEADSIHQSTLPPKLLQVEGQLSLCAAQLQPHDPAAAAACSAAAAAGRLTSSLQQEASGVLLTVRQCLRVPLPARSTGADQGADEDDEFMDDSSQQGDADWDEHCPWRPWAIHNDPIGPLELDLVWQRLPASAVAADPQLNPLDAHHWRLHPLSPSQPDEGFGFFQVQHRSRQPLTLAPALQPEQPPSRDGCTFAFMLHNMVACLDHAAAARTMGQLCSADWWEEHRGIPPEIPQDDTMQRILRDIFCAPRLPDLFGTRATDLEGASEQAASDPAVAAAFPASVKLLKGCRQGLSRTAPVHSLAARVALHTMTFGNARSGSVLWRRFVREVRFSHWEAGLPLPCMQESRDAGSSPPNPDLSQGLLHQKLQMLDVCIAHRVKARSRMSEAQAMPSQPHVGHDQDGWEWGEDSVGSFARSEDADSSAQGRERKGVADFAGDMCLMSHPGKRMCVPLTQQPPGMTEDLLQERAAAMEALGDGDSGRAARARLQGDVLLSDMAAFKAANPGAVLVDFVRWHSPKDWLPDPQDPSGGHMSPRMAAQDGLWRQLWSEAQPCPAAEQRPLLDSEMEGERVLDWLESLGPEAVWQQLCAVAYSCASALLARSDGALVPAAAQRLSRCQQQASAQIRDLPFAEWDWEGLIDSLRAAETVVVAAQSLIQRLPGQPLLASRLLDHACKPLLCGEDTLSEQESARDTCGICQGRLGVPLTSPSDRQHCLDLLQSDSQTPRAHGRHSEVEWNESVYESLLLLLKEDVENLGSAGSLVEATPGFARNYLVPQKQATYPTAAQKKQHKPKRDAKIRTTQPEPTAHHAEIDRAHEQNQLRLALQTLADNPLSIRRQATEGKLQHPLRA</sequence>
<keyword evidence="8" id="KW-0687">Ribonucleoprotein</keyword>
<dbReference type="Gene3D" id="3.40.5.10">
    <property type="entry name" value="Ribosomal protein L9, N-terminal domain"/>
    <property type="match status" value="1"/>
</dbReference>
<name>A0AAW1PZF1_9CHLO</name>
<feature type="region of interest" description="Disordered" evidence="9">
    <location>
        <begin position="213"/>
        <end position="238"/>
    </location>
</feature>
<keyword evidence="6" id="KW-0963">Cytoplasm</keyword>
<evidence type="ECO:0000256" key="1">
    <source>
        <dbReference type="ARBA" id="ARBA00004496"/>
    </source>
</evidence>
<feature type="region of interest" description="Disordered" evidence="9">
    <location>
        <begin position="525"/>
        <end position="569"/>
    </location>
</feature>
<dbReference type="Pfam" id="PF13890">
    <property type="entry name" value="Rab3-GTPase_cat"/>
    <property type="match status" value="1"/>
</dbReference>
<dbReference type="PROSITE" id="PS00651">
    <property type="entry name" value="RIBOSOMAL_L9"/>
    <property type="match status" value="1"/>
</dbReference>
<accession>A0AAW1PZF1</accession>
<dbReference type="AlphaFoldDB" id="A0AAW1PZF1"/>
<dbReference type="InterPro" id="IPR036935">
    <property type="entry name" value="Ribosomal_bL9_N_sf"/>
</dbReference>
<dbReference type="EMBL" id="JALJOQ010000004">
    <property type="protein sequence ID" value="KAK9813462.1"/>
    <property type="molecule type" value="Genomic_DNA"/>
</dbReference>
<dbReference type="InterPro" id="IPR026147">
    <property type="entry name" value="Rab3GAP1_conserved"/>
</dbReference>
<comment type="caution">
    <text evidence="11">The sequence shown here is derived from an EMBL/GenBank/DDBJ whole genome shotgun (WGS) entry which is preliminary data.</text>
</comment>
<feature type="domain" description="Ribosomal protein L9" evidence="10">
    <location>
        <begin position="897"/>
        <end position="924"/>
    </location>
</feature>
<keyword evidence="5" id="KW-0343">GTPase activation</keyword>
<comment type="similarity">
    <text evidence="3">Belongs to the bacterial ribosomal protein bL9 family.</text>
</comment>
<dbReference type="SUPFAM" id="SSF55658">
    <property type="entry name" value="L9 N-domain-like"/>
    <property type="match status" value="1"/>
</dbReference>
<gene>
    <name evidence="11" type="ORF">WJX73_000174</name>
</gene>
<evidence type="ECO:0000259" key="10">
    <source>
        <dbReference type="PROSITE" id="PS00651"/>
    </source>
</evidence>
<keyword evidence="12" id="KW-1185">Reference proteome</keyword>
<evidence type="ECO:0000313" key="11">
    <source>
        <dbReference type="EMBL" id="KAK9813462.1"/>
    </source>
</evidence>
<evidence type="ECO:0000256" key="2">
    <source>
        <dbReference type="ARBA" id="ARBA00008856"/>
    </source>
</evidence>
<evidence type="ECO:0000256" key="3">
    <source>
        <dbReference type="ARBA" id="ARBA00010605"/>
    </source>
</evidence>
<evidence type="ECO:0000256" key="9">
    <source>
        <dbReference type="SAM" id="MobiDB-lite"/>
    </source>
</evidence>
<dbReference type="Proteomes" id="UP001465755">
    <property type="component" value="Unassembled WGS sequence"/>
</dbReference>
<evidence type="ECO:0000313" key="12">
    <source>
        <dbReference type="Proteomes" id="UP001465755"/>
    </source>
</evidence>
<proteinExistence type="inferred from homology"/>
<evidence type="ECO:0000256" key="7">
    <source>
        <dbReference type="ARBA" id="ARBA00022980"/>
    </source>
</evidence>
<dbReference type="GO" id="GO:0005737">
    <property type="term" value="C:cytoplasm"/>
    <property type="evidence" value="ECO:0007669"/>
    <property type="project" value="UniProtKB-SubCell"/>
</dbReference>
<feature type="compositionally biased region" description="Basic residues" evidence="9">
    <location>
        <begin position="928"/>
        <end position="937"/>
    </location>
</feature>
<reference evidence="11 12" key="1">
    <citation type="journal article" date="2024" name="Nat. Commun.">
        <title>Phylogenomics reveals the evolutionary origins of lichenization in chlorophyte algae.</title>
        <authorList>
            <person name="Puginier C."/>
            <person name="Libourel C."/>
            <person name="Otte J."/>
            <person name="Skaloud P."/>
            <person name="Haon M."/>
            <person name="Grisel S."/>
            <person name="Petersen M."/>
            <person name="Berrin J.G."/>
            <person name="Delaux P.M."/>
            <person name="Dal Grande F."/>
            <person name="Keller J."/>
        </authorList>
    </citation>
    <scope>NUCLEOTIDE SEQUENCE [LARGE SCALE GENOMIC DNA]</scope>
    <source>
        <strain evidence="11 12">SAG 2036</strain>
    </source>
</reference>
<protein>
    <recommendedName>
        <fullName evidence="4">Rab3 GTPase-activating protein catalytic subunit</fullName>
    </recommendedName>
</protein>
<organism evidence="11 12">
    <name type="scientific">Symbiochloris irregularis</name>
    <dbReference type="NCBI Taxonomy" id="706552"/>
    <lineage>
        <taxon>Eukaryota</taxon>
        <taxon>Viridiplantae</taxon>
        <taxon>Chlorophyta</taxon>
        <taxon>core chlorophytes</taxon>
        <taxon>Trebouxiophyceae</taxon>
        <taxon>Trebouxiales</taxon>
        <taxon>Trebouxiaceae</taxon>
        <taxon>Symbiochloris</taxon>
    </lineage>
</organism>
<dbReference type="InterPro" id="IPR020070">
    <property type="entry name" value="Ribosomal_bL9_N"/>
</dbReference>
<feature type="region of interest" description="Disordered" evidence="9">
    <location>
        <begin position="921"/>
        <end position="949"/>
    </location>
</feature>
<dbReference type="InterPro" id="IPR009027">
    <property type="entry name" value="Ribosomal_bL9/RNase_H1_N"/>
</dbReference>
<comment type="subcellular location">
    <subcellularLocation>
        <location evidence="1">Cytoplasm</location>
    </subcellularLocation>
</comment>
<evidence type="ECO:0000256" key="4">
    <source>
        <dbReference type="ARBA" id="ARBA00015817"/>
    </source>
</evidence>